<feature type="compositionally biased region" description="Basic residues" evidence="1">
    <location>
        <begin position="50"/>
        <end position="63"/>
    </location>
</feature>
<dbReference type="EMBL" id="MU863652">
    <property type="protein sequence ID" value="KAK4099102.1"/>
    <property type="molecule type" value="Genomic_DNA"/>
</dbReference>
<gene>
    <name evidence="2" type="ORF">N658DRAFT_498697</name>
</gene>
<evidence type="ECO:0000313" key="2">
    <source>
        <dbReference type="EMBL" id="KAK4099102.1"/>
    </source>
</evidence>
<organism evidence="2 3">
    <name type="scientific">Parathielavia hyrcaniae</name>
    <dbReference type="NCBI Taxonomy" id="113614"/>
    <lineage>
        <taxon>Eukaryota</taxon>
        <taxon>Fungi</taxon>
        <taxon>Dikarya</taxon>
        <taxon>Ascomycota</taxon>
        <taxon>Pezizomycotina</taxon>
        <taxon>Sordariomycetes</taxon>
        <taxon>Sordariomycetidae</taxon>
        <taxon>Sordariales</taxon>
        <taxon>Chaetomiaceae</taxon>
        <taxon>Parathielavia</taxon>
    </lineage>
</organism>
<feature type="region of interest" description="Disordered" evidence="1">
    <location>
        <begin position="165"/>
        <end position="187"/>
    </location>
</feature>
<dbReference type="Proteomes" id="UP001305647">
    <property type="component" value="Unassembled WGS sequence"/>
</dbReference>
<feature type="compositionally biased region" description="Low complexity" evidence="1">
    <location>
        <begin position="125"/>
        <end position="135"/>
    </location>
</feature>
<reference evidence="2" key="1">
    <citation type="journal article" date="2023" name="Mol. Phylogenet. Evol.">
        <title>Genome-scale phylogeny and comparative genomics of the fungal order Sordariales.</title>
        <authorList>
            <person name="Hensen N."/>
            <person name="Bonometti L."/>
            <person name="Westerberg I."/>
            <person name="Brannstrom I.O."/>
            <person name="Guillou S."/>
            <person name="Cros-Aarteil S."/>
            <person name="Calhoun S."/>
            <person name="Haridas S."/>
            <person name="Kuo A."/>
            <person name="Mondo S."/>
            <person name="Pangilinan J."/>
            <person name="Riley R."/>
            <person name="LaButti K."/>
            <person name="Andreopoulos B."/>
            <person name="Lipzen A."/>
            <person name="Chen C."/>
            <person name="Yan M."/>
            <person name="Daum C."/>
            <person name="Ng V."/>
            <person name="Clum A."/>
            <person name="Steindorff A."/>
            <person name="Ohm R.A."/>
            <person name="Martin F."/>
            <person name="Silar P."/>
            <person name="Natvig D.O."/>
            <person name="Lalanne C."/>
            <person name="Gautier V."/>
            <person name="Ament-Velasquez S.L."/>
            <person name="Kruys A."/>
            <person name="Hutchinson M.I."/>
            <person name="Powell A.J."/>
            <person name="Barry K."/>
            <person name="Miller A.N."/>
            <person name="Grigoriev I.V."/>
            <person name="Debuchy R."/>
            <person name="Gladieux P."/>
            <person name="Hiltunen Thoren M."/>
            <person name="Johannesson H."/>
        </authorList>
    </citation>
    <scope>NUCLEOTIDE SEQUENCE</scope>
    <source>
        <strain evidence="2">CBS 757.83</strain>
    </source>
</reference>
<comment type="caution">
    <text evidence="2">The sequence shown here is derived from an EMBL/GenBank/DDBJ whole genome shotgun (WGS) entry which is preliminary data.</text>
</comment>
<evidence type="ECO:0000313" key="3">
    <source>
        <dbReference type="Proteomes" id="UP001305647"/>
    </source>
</evidence>
<reference evidence="2" key="2">
    <citation type="submission" date="2023-05" db="EMBL/GenBank/DDBJ databases">
        <authorList>
            <consortium name="Lawrence Berkeley National Laboratory"/>
            <person name="Steindorff A."/>
            <person name="Hensen N."/>
            <person name="Bonometti L."/>
            <person name="Westerberg I."/>
            <person name="Brannstrom I.O."/>
            <person name="Guillou S."/>
            <person name="Cros-Aarteil S."/>
            <person name="Calhoun S."/>
            <person name="Haridas S."/>
            <person name="Kuo A."/>
            <person name="Mondo S."/>
            <person name="Pangilinan J."/>
            <person name="Riley R."/>
            <person name="Labutti K."/>
            <person name="Andreopoulos B."/>
            <person name="Lipzen A."/>
            <person name="Chen C."/>
            <person name="Yanf M."/>
            <person name="Daum C."/>
            <person name="Ng V."/>
            <person name="Clum A."/>
            <person name="Ohm R."/>
            <person name="Martin F."/>
            <person name="Silar P."/>
            <person name="Natvig D."/>
            <person name="Lalanne C."/>
            <person name="Gautier V."/>
            <person name="Ament-Velasquez S.L."/>
            <person name="Kruys A."/>
            <person name="Hutchinson M.I."/>
            <person name="Powell A.J."/>
            <person name="Barry K."/>
            <person name="Miller A.N."/>
            <person name="Grigoriev I.V."/>
            <person name="Debuchy R."/>
            <person name="Gladieux P."/>
            <person name="Thoren M.H."/>
            <person name="Johannesson H."/>
        </authorList>
    </citation>
    <scope>NUCLEOTIDE SEQUENCE</scope>
    <source>
        <strain evidence="2">CBS 757.83</strain>
    </source>
</reference>
<evidence type="ECO:0000256" key="1">
    <source>
        <dbReference type="SAM" id="MobiDB-lite"/>
    </source>
</evidence>
<name>A0AAN6T006_9PEZI</name>
<feature type="compositionally biased region" description="Basic residues" evidence="1">
    <location>
        <begin position="1"/>
        <end position="12"/>
    </location>
</feature>
<keyword evidence="3" id="KW-1185">Reference proteome</keyword>
<feature type="region of interest" description="Disordered" evidence="1">
    <location>
        <begin position="1"/>
        <end position="152"/>
    </location>
</feature>
<protein>
    <submittedName>
        <fullName evidence="2">Uncharacterized protein</fullName>
    </submittedName>
</protein>
<sequence length="205" mass="22826">MPEHRGRRHHRHDDHAYEHPPRHRSLGRQALDKLEDAMSGLGLDNDSKSHHSHSTSSRRHSRGHSRDRAVERYYPPSSHSHGHRRYHSSSPTRRSSCRSRRDSTPHHHHHRGSSRSRSTWERGVEAGVGAGVAEAFRLRKEPGPWKGPKGERVATAAVSAAVLGASTEKQKQDHHHGGGKLSTLGSAVGGLVVNRLVNGPRDEVR</sequence>
<dbReference type="AlphaFoldDB" id="A0AAN6T006"/>
<feature type="compositionally biased region" description="Basic and acidic residues" evidence="1">
    <location>
        <begin position="136"/>
        <end position="152"/>
    </location>
</feature>
<proteinExistence type="predicted"/>
<accession>A0AAN6T006</accession>